<evidence type="ECO:0000313" key="2">
    <source>
        <dbReference type="Proteomes" id="UP000237000"/>
    </source>
</evidence>
<dbReference type="InParanoid" id="A0A2P5DIL9"/>
<comment type="caution">
    <text evidence="1">The sequence shown here is derived from an EMBL/GenBank/DDBJ whole genome shotgun (WGS) entry which is preliminary data.</text>
</comment>
<name>A0A2P5DIL9_TREOI</name>
<keyword evidence="2" id="KW-1185">Reference proteome</keyword>
<gene>
    <name evidence="1" type="ORF">TorRG33x02_250710</name>
</gene>
<reference evidence="2" key="1">
    <citation type="submission" date="2016-06" db="EMBL/GenBank/DDBJ databases">
        <title>Parallel loss of symbiosis genes in relatives of nitrogen-fixing non-legume Parasponia.</title>
        <authorList>
            <person name="Van Velzen R."/>
            <person name="Holmer R."/>
            <person name="Bu F."/>
            <person name="Rutten L."/>
            <person name="Van Zeijl A."/>
            <person name="Liu W."/>
            <person name="Santuari L."/>
            <person name="Cao Q."/>
            <person name="Sharma T."/>
            <person name="Shen D."/>
            <person name="Roswanjaya Y."/>
            <person name="Wardhani T."/>
            <person name="Kalhor M.S."/>
            <person name="Jansen J."/>
            <person name="Van den Hoogen J."/>
            <person name="Gungor B."/>
            <person name="Hartog M."/>
            <person name="Hontelez J."/>
            <person name="Verver J."/>
            <person name="Yang W.-C."/>
            <person name="Schijlen E."/>
            <person name="Repin R."/>
            <person name="Schilthuizen M."/>
            <person name="Schranz E."/>
            <person name="Heidstra R."/>
            <person name="Miyata K."/>
            <person name="Fedorova E."/>
            <person name="Kohlen W."/>
            <person name="Bisseling T."/>
            <person name="Smit S."/>
            <person name="Geurts R."/>
        </authorList>
    </citation>
    <scope>NUCLEOTIDE SEQUENCE [LARGE SCALE GENOMIC DNA]</scope>
    <source>
        <strain evidence="2">cv. RG33-2</strain>
    </source>
</reference>
<proteinExistence type="predicted"/>
<dbReference type="AlphaFoldDB" id="A0A2P5DIL9"/>
<dbReference type="EMBL" id="JXTC01000268">
    <property type="protein sequence ID" value="PON73095.1"/>
    <property type="molecule type" value="Genomic_DNA"/>
</dbReference>
<accession>A0A2P5DIL9</accession>
<protein>
    <submittedName>
        <fullName evidence="1">Uncharacterized protein</fullName>
    </submittedName>
</protein>
<evidence type="ECO:0000313" key="1">
    <source>
        <dbReference type="EMBL" id="PON73095.1"/>
    </source>
</evidence>
<sequence length="60" mass="7274">MRREVEMEKYLNSFSRLGATLAMVLLRYRERHLNESREHHKTENLVRWSRLHSPLSRVGP</sequence>
<organism evidence="1 2">
    <name type="scientific">Trema orientale</name>
    <name type="common">Charcoal tree</name>
    <name type="synonym">Celtis orientalis</name>
    <dbReference type="NCBI Taxonomy" id="63057"/>
    <lineage>
        <taxon>Eukaryota</taxon>
        <taxon>Viridiplantae</taxon>
        <taxon>Streptophyta</taxon>
        <taxon>Embryophyta</taxon>
        <taxon>Tracheophyta</taxon>
        <taxon>Spermatophyta</taxon>
        <taxon>Magnoliopsida</taxon>
        <taxon>eudicotyledons</taxon>
        <taxon>Gunneridae</taxon>
        <taxon>Pentapetalae</taxon>
        <taxon>rosids</taxon>
        <taxon>fabids</taxon>
        <taxon>Rosales</taxon>
        <taxon>Cannabaceae</taxon>
        <taxon>Trema</taxon>
    </lineage>
</organism>
<dbReference type="Proteomes" id="UP000237000">
    <property type="component" value="Unassembled WGS sequence"/>
</dbReference>